<feature type="transmembrane region" description="Helical" evidence="7">
    <location>
        <begin position="36"/>
        <end position="61"/>
    </location>
</feature>
<dbReference type="GO" id="GO:0055085">
    <property type="term" value="P:transmembrane transport"/>
    <property type="evidence" value="ECO:0007669"/>
    <property type="project" value="InterPro"/>
</dbReference>
<dbReference type="GO" id="GO:0005886">
    <property type="term" value="C:plasma membrane"/>
    <property type="evidence" value="ECO:0007669"/>
    <property type="project" value="UniProtKB-SubCell"/>
</dbReference>
<comment type="caution">
    <text evidence="10">The sequence shown here is derived from an EMBL/GenBank/DDBJ whole genome shotgun (WGS) entry which is preliminary data.</text>
</comment>
<dbReference type="EMBL" id="DXDC01000438">
    <property type="protein sequence ID" value="HIY67457.1"/>
    <property type="molecule type" value="Genomic_DNA"/>
</dbReference>
<dbReference type="Pfam" id="PF00528">
    <property type="entry name" value="BPD_transp_1"/>
    <property type="match status" value="1"/>
</dbReference>
<sequence>MSDTVQMAALSGSSEGGPDGAKPRKSRISAGFGRYLFNRVSGTVVSLIAVLFSAFFIFRVLPGDPARNLMQEMQNPSPELEAALRAEWGLDEPIWTQFWLYLTGLLQGDLGTSIQYGVPVNQLFMDRLGPTLLLGGISLVLALIIGFSLGSRAAWKHGSRFDKGNVNFALLFFSAPTFWVAMIAIIVFSRELRLFPTGRMQSSQVQPNMLAELLDIGHHLVLPTVTLTAMIYAGYLLTMRASMLDEMGNDYLTTARAKGLRDDVVRRKHATRNALLPTTTVVFMSIGNVINGSLITEMIYSWPGLGYTFYQAIAVPDYPVLQGLFVIFASATVLANLGADIFYWFIDPRARKA</sequence>
<feature type="domain" description="ABC transmembrane type-1" evidence="9">
    <location>
        <begin position="128"/>
        <end position="339"/>
    </location>
</feature>
<evidence type="ECO:0000313" key="11">
    <source>
        <dbReference type="Proteomes" id="UP000824005"/>
    </source>
</evidence>
<feature type="transmembrane region" description="Helical" evidence="7">
    <location>
        <begin position="167"/>
        <end position="188"/>
    </location>
</feature>
<keyword evidence="6 7" id="KW-0472">Membrane</keyword>
<reference evidence="10" key="1">
    <citation type="journal article" date="2021" name="PeerJ">
        <title>Extensive microbial diversity within the chicken gut microbiome revealed by metagenomics and culture.</title>
        <authorList>
            <person name="Gilroy R."/>
            <person name="Ravi A."/>
            <person name="Getino M."/>
            <person name="Pursley I."/>
            <person name="Horton D.L."/>
            <person name="Alikhan N.F."/>
            <person name="Baker D."/>
            <person name="Gharbi K."/>
            <person name="Hall N."/>
            <person name="Watson M."/>
            <person name="Adriaenssens E.M."/>
            <person name="Foster-Nyarko E."/>
            <person name="Jarju S."/>
            <person name="Secka A."/>
            <person name="Antonio M."/>
            <person name="Oren A."/>
            <person name="Chaudhuri R.R."/>
            <person name="La Ragione R."/>
            <person name="Hildebrand F."/>
            <person name="Pallen M.J."/>
        </authorList>
    </citation>
    <scope>NUCLEOTIDE SEQUENCE</scope>
    <source>
        <strain evidence="10">ChiGjej1B1-98</strain>
    </source>
</reference>
<dbReference type="InterPro" id="IPR045621">
    <property type="entry name" value="BPD_transp_1_N"/>
</dbReference>
<dbReference type="InterPro" id="IPR000515">
    <property type="entry name" value="MetI-like"/>
</dbReference>
<protein>
    <submittedName>
        <fullName evidence="10">ABC transporter permease</fullName>
    </submittedName>
</protein>
<dbReference type="SUPFAM" id="SSF161098">
    <property type="entry name" value="MetI-like"/>
    <property type="match status" value="1"/>
</dbReference>
<dbReference type="CDD" id="cd06261">
    <property type="entry name" value="TM_PBP2"/>
    <property type="match status" value="1"/>
</dbReference>
<evidence type="ECO:0000256" key="8">
    <source>
        <dbReference type="SAM" id="MobiDB-lite"/>
    </source>
</evidence>
<dbReference type="PROSITE" id="PS50928">
    <property type="entry name" value="ABC_TM1"/>
    <property type="match status" value="1"/>
</dbReference>
<feature type="transmembrane region" description="Helical" evidence="7">
    <location>
        <begin position="274"/>
        <end position="300"/>
    </location>
</feature>
<feature type="transmembrane region" description="Helical" evidence="7">
    <location>
        <begin position="216"/>
        <end position="237"/>
    </location>
</feature>
<evidence type="ECO:0000256" key="2">
    <source>
        <dbReference type="ARBA" id="ARBA00022448"/>
    </source>
</evidence>
<reference evidence="10" key="2">
    <citation type="submission" date="2021-04" db="EMBL/GenBank/DDBJ databases">
        <authorList>
            <person name="Gilroy R."/>
        </authorList>
    </citation>
    <scope>NUCLEOTIDE SEQUENCE</scope>
    <source>
        <strain evidence="10">ChiGjej1B1-98</strain>
    </source>
</reference>
<accession>A0A9D2CAM2</accession>
<feature type="transmembrane region" description="Helical" evidence="7">
    <location>
        <begin position="320"/>
        <end position="346"/>
    </location>
</feature>
<keyword evidence="2 7" id="KW-0813">Transport</keyword>
<dbReference type="PANTHER" id="PTHR43376">
    <property type="entry name" value="OLIGOPEPTIDE TRANSPORT SYSTEM PERMEASE PROTEIN"/>
    <property type="match status" value="1"/>
</dbReference>
<dbReference type="InterPro" id="IPR035906">
    <property type="entry name" value="MetI-like_sf"/>
</dbReference>
<dbReference type="PANTHER" id="PTHR43376:SF1">
    <property type="entry name" value="OLIGOPEPTIDE TRANSPORT SYSTEM PERMEASE PROTEIN"/>
    <property type="match status" value="1"/>
</dbReference>
<keyword evidence="4 7" id="KW-0812">Transmembrane</keyword>
<evidence type="ECO:0000256" key="3">
    <source>
        <dbReference type="ARBA" id="ARBA00022475"/>
    </source>
</evidence>
<evidence type="ECO:0000256" key="4">
    <source>
        <dbReference type="ARBA" id="ARBA00022692"/>
    </source>
</evidence>
<proteinExistence type="inferred from homology"/>
<evidence type="ECO:0000256" key="1">
    <source>
        <dbReference type="ARBA" id="ARBA00004651"/>
    </source>
</evidence>
<dbReference type="Pfam" id="PF19300">
    <property type="entry name" value="BPD_transp_1_N"/>
    <property type="match status" value="1"/>
</dbReference>
<organism evidence="10 11">
    <name type="scientific">Candidatus Agrococcus pullicola</name>
    <dbReference type="NCBI Taxonomy" id="2838429"/>
    <lineage>
        <taxon>Bacteria</taxon>
        <taxon>Bacillati</taxon>
        <taxon>Actinomycetota</taxon>
        <taxon>Actinomycetes</taxon>
        <taxon>Micrococcales</taxon>
        <taxon>Microbacteriaceae</taxon>
        <taxon>Agrococcus</taxon>
    </lineage>
</organism>
<dbReference type="AlphaFoldDB" id="A0A9D2CAM2"/>
<feature type="transmembrane region" description="Helical" evidence="7">
    <location>
        <begin position="132"/>
        <end position="155"/>
    </location>
</feature>
<evidence type="ECO:0000313" key="10">
    <source>
        <dbReference type="EMBL" id="HIY67457.1"/>
    </source>
</evidence>
<evidence type="ECO:0000256" key="6">
    <source>
        <dbReference type="ARBA" id="ARBA00023136"/>
    </source>
</evidence>
<dbReference type="Gene3D" id="1.10.3720.10">
    <property type="entry name" value="MetI-like"/>
    <property type="match status" value="1"/>
</dbReference>
<keyword evidence="3" id="KW-1003">Cell membrane</keyword>
<evidence type="ECO:0000256" key="5">
    <source>
        <dbReference type="ARBA" id="ARBA00022989"/>
    </source>
</evidence>
<dbReference type="Proteomes" id="UP000824005">
    <property type="component" value="Unassembled WGS sequence"/>
</dbReference>
<gene>
    <name evidence="10" type="ORF">H9830_14430</name>
</gene>
<comment type="similarity">
    <text evidence="7">Belongs to the binding-protein-dependent transport system permease family.</text>
</comment>
<feature type="region of interest" description="Disordered" evidence="8">
    <location>
        <begin position="1"/>
        <end position="25"/>
    </location>
</feature>
<comment type="subcellular location">
    <subcellularLocation>
        <location evidence="1 7">Cell membrane</location>
        <topology evidence="1 7">Multi-pass membrane protein</topology>
    </subcellularLocation>
</comment>
<keyword evidence="5 7" id="KW-1133">Transmembrane helix</keyword>
<evidence type="ECO:0000256" key="7">
    <source>
        <dbReference type="RuleBase" id="RU363032"/>
    </source>
</evidence>
<name>A0A9D2CAM2_9MICO</name>
<evidence type="ECO:0000259" key="9">
    <source>
        <dbReference type="PROSITE" id="PS50928"/>
    </source>
</evidence>